<protein>
    <recommendedName>
        <fullName evidence="10">G-protein coupled receptors family 2 profile 2 domain-containing protein</fullName>
    </recommendedName>
</protein>
<feature type="transmembrane region" description="Helical" evidence="9">
    <location>
        <begin position="190"/>
        <end position="217"/>
    </location>
</feature>
<evidence type="ECO:0000256" key="6">
    <source>
        <dbReference type="ARBA" id="ARBA00023136"/>
    </source>
</evidence>
<comment type="similarity">
    <text evidence="2">Belongs to the G-protein coupled receptor 2 family. Adhesion G-protein coupled receptor (ADGR) subfamily.</text>
</comment>
<evidence type="ECO:0000256" key="1">
    <source>
        <dbReference type="ARBA" id="ARBA00004141"/>
    </source>
</evidence>
<dbReference type="Gene3D" id="2.60.220.50">
    <property type="match status" value="1"/>
</dbReference>
<dbReference type="Pfam" id="PF01825">
    <property type="entry name" value="GPS"/>
    <property type="match status" value="1"/>
</dbReference>
<evidence type="ECO:0000256" key="9">
    <source>
        <dbReference type="SAM" id="Phobius"/>
    </source>
</evidence>
<feature type="transmembrane region" description="Helical" evidence="9">
    <location>
        <begin position="116"/>
        <end position="137"/>
    </location>
</feature>
<dbReference type="PANTHER" id="PTHR45813:SF4">
    <property type="entry name" value="ADHESION G PROTEIN-COUPLED RECEPTOR F5"/>
    <property type="match status" value="1"/>
</dbReference>
<keyword evidence="5 9" id="KW-1133">Transmembrane helix</keyword>
<evidence type="ECO:0000259" key="10">
    <source>
        <dbReference type="PROSITE" id="PS50261"/>
    </source>
</evidence>
<evidence type="ECO:0000256" key="8">
    <source>
        <dbReference type="ARBA" id="ARBA00023180"/>
    </source>
</evidence>
<keyword evidence="12" id="KW-1185">Reference proteome</keyword>
<dbReference type="InterPro" id="IPR046338">
    <property type="entry name" value="GAIN_dom_sf"/>
</dbReference>
<dbReference type="InterPro" id="IPR000832">
    <property type="entry name" value="GPCR_2_secretin-like"/>
</dbReference>
<evidence type="ECO:0000256" key="2">
    <source>
        <dbReference type="ARBA" id="ARBA00007343"/>
    </source>
</evidence>
<evidence type="ECO:0000313" key="12">
    <source>
        <dbReference type="Proteomes" id="UP000265020"/>
    </source>
</evidence>
<dbReference type="PROSITE" id="PS50261">
    <property type="entry name" value="G_PROTEIN_RECEP_F2_4"/>
    <property type="match status" value="1"/>
</dbReference>
<dbReference type="Proteomes" id="UP000265020">
    <property type="component" value="Unassembled WGS sequence"/>
</dbReference>
<keyword evidence="3 9" id="KW-0812">Transmembrane</keyword>
<dbReference type="Gene3D" id="1.20.1070.10">
    <property type="entry name" value="Rhodopsin 7-helix transmembrane proteins"/>
    <property type="match status" value="1"/>
</dbReference>
<feature type="transmembrane region" description="Helical" evidence="9">
    <location>
        <begin position="316"/>
        <end position="337"/>
    </location>
</feature>
<dbReference type="Pfam" id="PF00002">
    <property type="entry name" value="7tm_2"/>
    <property type="match status" value="1"/>
</dbReference>
<dbReference type="GO" id="GO:0004930">
    <property type="term" value="F:G protein-coupled receptor activity"/>
    <property type="evidence" value="ECO:0007669"/>
    <property type="project" value="InterPro"/>
</dbReference>
<organism evidence="11 12">
    <name type="scientific">Cyprinodon variegatus</name>
    <name type="common">Sheepshead minnow</name>
    <dbReference type="NCBI Taxonomy" id="28743"/>
    <lineage>
        <taxon>Eukaryota</taxon>
        <taxon>Metazoa</taxon>
        <taxon>Chordata</taxon>
        <taxon>Craniata</taxon>
        <taxon>Vertebrata</taxon>
        <taxon>Euteleostomi</taxon>
        <taxon>Actinopterygii</taxon>
        <taxon>Neopterygii</taxon>
        <taxon>Teleostei</taxon>
        <taxon>Neoteleostei</taxon>
        <taxon>Acanthomorphata</taxon>
        <taxon>Ovalentaria</taxon>
        <taxon>Atherinomorphae</taxon>
        <taxon>Cyprinodontiformes</taxon>
        <taxon>Cyprinodontidae</taxon>
        <taxon>Cyprinodon</taxon>
    </lineage>
</organism>
<keyword evidence="4" id="KW-0732">Signal</keyword>
<dbReference type="PRINTS" id="PR00249">
    <property type="entry name" value="GPCRSECRETIN"/>
</dbReference>
<reference evidence="11" key="2">
    <citation type="submission" date="2025-09" db="UniProtKB">
        <authorList>
            <consortium name="Ensembl"/>
        </authorList>
    </citation>
    <scope>IDENTIFICATION</scope>
</reference>
<feature type="transmembrane region" description="Helical" evidence="9">
    <location>
        <begin position="229"/>
        <end position="253"/>
    </location>
</feature>
<dbReference type="InterPro" id="IPR051587">
    <property type="entry name" value="Adhesion_GPCR"/>
</dbReference>
<evidence type="ECO:0000256" key="4">
    <source>
        <dbReference type="ARBA" id="ARBA00022729"/>
    </source>
</evidence>
<evidence type="ECO:0000256" key="3">
    <source>
        <dbReference type="ARBA" id="ARBA00022692"/>
    </source>
</evidence>
<keyword evidence="6 9" id="KW-0472">Membrane</keyword>
<dbReference type="FunFam" id="1.20.1070.10:FF:000058">
    <property type="entry name" value="Adhesion G protein-coupled receptor F5"/>
    <property type="match status" value="1"/>
</dbReference>
<evidence type="ECO:0000256" key="5">
    <source>
        <dbReference type="ARBA" id="ARBA00022989"/>
    </source>
</evidence>
<keyword evidence="8" id="KW-0325">Glycoprotein</keyword>
<dbReference type="GO" id="GO:0016020">
    <property type="term" value="C:membrane"/>
    <property type="evidence" value="ECO:0007669"/>
    <property type="project" value="UniProtKB-SubCell"/>
</dbReference>
<dbReference type="GO" id="GO:0007166">
    <property type="term" value="P:cell surface receptor signaling pathway"/>
    <property type="evidence" value="ECO:0007669"/>
    <property type="project" value="InterPro"/>
</dbReference>
<sequence length="425" mass="48022">MAKIPVFSSASTAGRNCYVHYTAVSVLQEGKTQFCRELRLKKAGNYGAKRPFKTVEVGLLASQSSNRWFPYRCDLWRFVVRCMLLFNENETIGCSCNHTTSFSILMSPHNPDHSELVIISFIGVGFSIASLIICLIIEGILWKTIGDNMTSYFRHISIINIAVSLLIANIWFIIVATIPKMKNAPVCTSVTFFIHFFYLALFFWMLASALLLLYRMISVFDGGLSKMSMLAIGFSLGYGAPLIIATITIAVTAPSNEYIRNNVCWLNWKDSKAMLGFVIPALLIVGVNLIILFVVISKMLMRRVSVNAAQTGERHVLMVIVRSLAVLTPFFGLTWGLGYGTMFAPENRWIHIAFAFFNSLQIAFTFPQCQFVHIVCESFWYNWLTIKNEKQIFTVYSIYTSASVLGRVSLQNGFYLIKVRCILYI</sequence>
<dbReference type="Ensembl" id="ENSCVAT00000024631.1">
    <property type="protein sequence ID" value="ENSCVAP00000030596.1"/>
    <property type="gene ID" value="ENSCVAG00000019244.1"/>
</dbReference>
<evidence type="ECO:0000256" key="7">
    <source>
        <dbReference type="ARBA" id="ARBA00023157"/>
    </source>
</evidence>
<reference evidence="11" key="1">
    <citation type="submission" date="2025-08" db="UniProtKB">
        <authorList>
            <consortium name="Ensembl"/>
        </authorList>
    </citation>
    <scope>IDENTIFICATION</scope>
</reference>
<feature type="transmembrane region" description="Helical" evidence="9">
    <location>
        <begin position="158"/>
        <end position="178"/>
    </location>
</feature>
<dbReference type="InterPro" id="IPR008078">
    <property type="entry name" value="GPCR_2_Ig-hepta-like_rcpt"/>
</dbReference>
<feature type="transmembrane region" description="Helical" evidence="9">
    <location>
        <begin position="273"/>
        <end position="296"/>
    </location>
</feature>
<accession>A0A3Q2EE55</accession>
<proteinExistence type="inferred from homology"/>
<dbReference type="InterPro" id="IPR017981">
    <property type="entry name" value="GPCR_2-like_7TM"/>
</dbReference>
<dbReference type="GO" id="GO:0007189">
    <property type="term" value="P:adenylate cyclase-activating G protein-coupled receptor signaling pathway"/>
    <property type="evidence" value="ECO:0007669"/>
    <property type="project" value="TreeGrafter"/>
</dbReference>
<dbReference type="GeneTree" id="ENSGT00940000154603"/>
<dbReference type="PRINTS" id="PR01695">
    <property type="entry name" value="IGHEPTARCPTR"/>
</dbReference>
<dbReference type="PANTHER" id="PTHR45813">
    <property type="entry name" value="IG-LIKE DOMAIN-CONTAINING PROTEIN"/>
    <property type="match status" value="1"/>
</dbReference>
<comment type="subcellular location">
    <subcellularLocation>
        <location evidence="1">Membrane</location>
        <topology evidence="1">Multi-pass membrane protein</topology>
    </subcellularLocation>
</comment>
<name>A0A3Q2EE55_CYPVA</name>
<dbReference type="InterPro" id="IPR000203">
    <property type="entry name" value="GPS"/>
</dbReference>
<feature type="domain" description="G-protein coupled receptors family 2 profile 2" evidence="10">
    <location>
        <begin position="116"/>
        <end position="373"/>
    </location>
</feature>
<dbReference type="AlphaFoldDB" id="A0A3Q2EE55"/>
<evidence type="ECO:0000313" key="11">
    <source>
        <dbReference type="Ensembl" id="ENSCVAP00000030596.1"/>
    </source>
</evidence>
<keyword evidence="7" id="KW-1015">Disulfide bond</keyword>